<feature type="domain" description="Nudix hydrolase" evidence="7">
    <location>
        <begin position="175"/>
        <end position="306"/>
    </location>
</feature>
<evidence type="ECO:0000256" key="3">
    <source>
        <dbReference type="ARBA" id="ARBA00022884"/>
    </source>
</evidence>
<dbReference type="Proteomes" id="UP000179274">
    <property type="component" value="Unassembled WGS sequence"/>
</dbReference>
<dbReference type="PANTHER" id="PTHR11078">
    <property type="entry name" value="N UTILIZATION SUBSTANCE PROTEIN B-RELATED"/>
    <property type="match status" value="1"/>
</dbReference>
<dbReference type="GO" id="GO:0003723">
    <property type="term" value="F:RNA binding"/>
    <property type="evidence" value="ECO:0007669"/>
    <property type="project" value="UniProtKB-UniRule"/>
</dbReference>
<organism evidence="8 9">
    <name type="scientific">Candidatus Nomurabacteria bacterium RIFOXYA1_FULL_35_17</name>
    <dbReference type="NCBI Taxonomy" id="1801798"/>
    <lineage>
        <taxon>Bacteria</taxon>
        <taxon>Candidatus Nomuraibacteriota</taxon>
    </lineage>
</organism>
<dbReference type="PROSITE" id="PS51462">
    <property type="entry name" value="NUDIX"/>
    <property type="match status" value="1"/>
</dbReference>
<keyword evidence="4 6" id="KW-0805">Transcription regulation</keyword>
<sequence>MANRHLSRSIVLQTLFEWDFLPADKKNSGSLDEEIKKALKRNLKEFAPGLEDDAFVFSLIDQILKKQVMIDKIIEASAPDWPIDKISVVDRNILRIGLTELLFGDRTQVPPKVAINEAIELAKTFGGENSGKFVNGVLGAVYKEIGEPDKEHQKSSNHKKNHADLKDPVDISKLPIEKKGGALVYAKKDGKIFFALVHDVFGYWTISKGSIEDGESEKEATKREIKEEIGLDIEVEEKLGANEYVASHPEKGKSLKKVVYFLASSEYKELVLEKSGGLDGARWFEMTEIPELRIYNDIIPLIAKAVEIISSDVKSESRPESVGIKKPK</sequence>
<dbReference type="Gene3D" id="3.90.79.10">
    <property type="entry name" value="Nucleoside Triphosphate Pyrophosphohydrolase"/>
    <property type="match status" value="1"/>
</dbReference>
<comment type="similarity">
    <text evidence="1 6">Belongs to the NusB family.</text>
</comment>
<dbReference type="InterPro" id="IPR006027">
    <property type="entry name" value="NusB_RsmB_TIM44"/>
</dbReference>
<dbReference type="InterPro" id="IPR000086">
    <property type="entry name" value="NUDIX_hydrolase_dom"/>
</dbReference>
<dbReference type="Pfam" id="PF01029">
    <property type="entry name" value="NusB"/>
    <property type="match status" value="1"/>
</dbReference>
<evidence type="ECO:0000256" key="6">
    <source>
        <dbReference type="HAMAP-Rule" id="MF_00073"/>
    </source>
</evidence>
<keyword evidence="5 6" id="KW-0804">Transcription</keyword>
<evidence type="ECO:0000256" key="4">
    <source>
        <dbReference type="ARBA" id="ARBA00023015"/>
    </source>
</evidence>
<name>A0A1F6YJH6_9BACT</name>
<reference evidence="8 9" key="1">
    <citation type="journal article" date="2016" name="Nat. Commun.">
        <title>Thousands of microbial genomes shed light on interconnected biogeochemical processes in an aquifer system.</title>
        <authorList>
            <person name="Anantharaman K."/>
            <person name="Brown C.T."/>
            <person name="Hug L.A."/>
            <person name="Sharon I."/>
            <person name="Castelle C.J."/>
            <person name="Probst A.J."/>
            <person name="Thomas B.C."/>
            <person name="Singh A."/>
            <person name="Wilkins M.J."/>
            <person name="Karaoz U."/>
            <person name="Brodie E.L."/>
            <person name="Williams K.H."/>
            <person name="Hubbard S.S."/>
            <person name="Banfield J.F."/>
        </authorList>
    </citation>
    <scope>NUCLEOTIDE SEQUENCE [LARGE SCALE GENOMIC DNA]</scope>
</reference>
<accession>A0A1F6YJH6</accession>
<comment type="function">
    <text evidence="6">Involved in transcription antitermination. Required for transcription of ribosomal RNA (rRNA) genes. Binds specifically to the boxA antiterminator sequence of the ribosomal RNA (rrn) operons.</text>
</comment>
<dbReference type="HAMAP" id="MF_00073">
    <property type="entry name" value="NusB"/>
    <property type="match status" value="1"/>
</dbReference>
<protein>
    <recommendedName>
        <fullName evidence="6">Transcription antitermination protein NusB</fullName>
    </recommendedName>
    <alternativeName>
        <fullName evidence="6">Antitermination factor NusB</fullName>
    </alternativeName>
</protein>
<proteinExistence type="inferred from homology"/>
<dbReference type="Gene3D" id="1.10.940.10">
    <property type="entry name" value="NusB-like"/>
    <property type="match status" value="1"/>
</dbReference>
<dbReference type="Pfam" id="PF00293">
    <property type="entry name" value="NUDIX"/>
    <property type="match status" value="1"/>
</dbReference>
<dbReference type="GO" id="GO:0005829">
    <property type="term" value="C:cytosol"/>
    <property type="evidence" value="ECO:0007669"/>
    <property type="project" value="TreeGrafter"/>
</dbReference>
<dbReference type="InterPro" id="IPR011605">
    <property type="entry name" value="NusB_fam"/>
</dbReference>
<dbReference type="SUPFAM" id="SSF48013">
    <property type="entry name" value="NusB-like"/>
    <property type="match status" value="1"/>
</dbReference>
<dbReference type="GO" id="GO:0031564">
    <property type="term" value="P:transcription antitermination"/>
    <property type="evidence" value="ECO:0007669"/>
    <property type="project" value="UniProtKB-KW"/>
</dbReference>
<dbReference type="InterPro" id="IPR015797">
    <property type="entry name" value="NUDIX_hydrolase-like_dom_sf"/>
</dbReference>
<evidence type="ECO:0000259" key="7">
    <source>
        <dbReference type="PROSITE" id="PS51462"/>
    </source>
</evidence>
<dbReference type="NCBIfam" id="TIGR01951">
    <property type="entry name" value="nusB"/>
    <property type="match status" value="1"/>
</dbReference>
<keyword evidence="2 6" id="KW-0889">Transcription antitermination</keyword>
<keyword evidence="3 6" id="KW-0694">RNA-binding</keyword>
<evidence type="ECO:0000313" key="8">
    <source>
        <dbReference type="EMBL" id="OGJ06526.1"/>
    </source>
</evidence>
<dbReference type="AlphaFoldDB" id="A0A1F6YJH6"/>
<gene>
    <name evidence="6" type="primary">nusB</name>
    <name evidence="8" type="ORF">A2192_00420</name>
</gene>
<dbReference type="EMBL" id="MFVW01000012">
    <property type="protein sequence ID" value="OGJ06526.1"/>
    <property type="molecule type" value="Genomic_DNA"/>
</dbReference>
<dbReference type="PANTHER" id="PTHR11078:SF3">
    <property type="entry name" value="ANTITERMINATION NUSB DOMAIN-CONTAINING PROTEIN"/>
    <property type="match status" value="1"/>
</dbReference>
<evidence type="ECO:0000256" key="1">
    <source>
        <dbReference type="ARBA" id="ARBA00005952"/>
    </source>
</evidence>
<dbReference type="SUPFAM" id="SSF55811">
    <property type="entry name" value="Nudix"/>
    <property type="match status" value="1"/>
</dbReference>
<evidence type="ECO:0000256" key="2">
    <source>
        <dbReference type="ARBA" id="ARBA00022814"/>
    </source>
</evidence>
<dbReference type="GO" id="GO:0006353">
    <property type="term" value="P:DNA-templated transcription termination"/>
    <property type="evidence" value="ECO:0007669"/>
    <property type="project" value="UniProtKB-UniRule"/>
</dbReference>
<comment type="caution">
    <text evidence="8">The sequence shown here is derived from an EMBL/GenBank/DDBJ whole genome shotgun (WGS) entry which is preliminary data.</text>
</comment>
<evidence type="ECO:0000256" key="5">
    <source>
        <dbReference type="ARBA" id="ARBA00023163"/>
    </source>
</evidence>
<dbReference type="InterPro" id="IPR035926">
    <property type="entry name" value="NusB-like_sf"/>
</dbReference>
<evidence type="ECO:0000313" key="9">
    <source>
        <dbReference type="Proteomes" id="UP000179274"/>
    </source>
</evidence>